<evidence type="ECO:0000313" key="2">
    <source>
        <dbReference type="Proteomes" id="UP000551563"/>
    </source>
</evidence>
<sequence>MSNIEVSDIEVTNEGGGAHYYRVINFHALGEDRHEFLDVDGDLCLREDSQLYADDSLDAGDAKNIRQQLIDWLEANPQSDLTEEAALTPTP</sequence>
<dbReference type="EMBL" id="DUMN01000073">
    <property type="protein sequence ID" value="HHV66474.1"/>
    <property type="molecule type" value="Genomic_DNA"/>
</dbReference>
<accession>A0A7V6P8Q8</accession>
<comment type="caution">
    <text evidence="1">The sequence shown here is derived from an EMBL/GenBank/DDBJ whole genome shotgun (WGS) entry which is preliminary data.</text>
</comment>
<name>A0A7V6P8Q8_9HYPH</name>
<dbReference type="Proteomes" id="UP000551563">
    <property type="component" value="Unassembled WGS sequence"/>
</dbReference>
<reference evidence="1 2" key="1">
    <citation type="journal article" date="2020" name="Biotechnol. Biofuels">
        <title>New insights from the biogas microbiome by comprehensive genome-resolved metagenomics of nearly 1600 species originating from multiple anaerobic digesters.</title>
        <authorList>
            <person name="Campanaro S."/>
            <person name="Treu L."/>
            <person name="Rodriguez-R L.M."/>
            <person name="Kovalovszki A."/>
            <person name="Ziels R.M."/>
            <person name="Maus I."/>
            <person name="Zhu X."/>
            <person name="Kougias P.G."/>
            <person name="Basile A."/>
            <person name="Luo G."/>
            <person name="Schluter A."/>
            <person name="Konstantinidis K.T."/>
            <person name="Angelidaki I."/>
        </authorList>
    </citation>
    <scope>NUCLEOTIDE SEQUENCE [LARGE SCALE GENOMIC DNA]</scope>
    <source>
        <strain evidence="1">AS04akNAM_66</strain>
    </source>
</reference>
<proteinExistence type="predicted"/>
<gene>
    <name evidence="1" type="ORF">GXX48_02315</name>
</gene>
<organism evidence="1 2">
    <name type="scientific">Brucella intermedia</name>
    <dbReference type="NCBI Taxonomy" id="94625"/>
    <lineage>
        <taxon>Bacteria</taxon>
        <taxon>Pseudomonadati</taxon>
        <taxon>Pseudomonadota</taxon>
        <taxon>Alphaproteobacteria</taxon>
        <taxon>Hyphomicrobiales</taxon>
        <taxon>Brucellaceae</taxon>
        <taxon>Brucella/Ochrobactrum group</taxon>
        <taxon>Brucella</taxon>
    </lineage>
</organism>
<evidence type="ECO:0000313" key="1">
    <source>
        <dbReference type="EMBL" id="HHV66474.1"/>
    </source>
</evidence>
<dbReference type="AlphaFoldDB" id="A0A7V6P8Q8"/>
<protein>
    <submittedName>
        <fullName evidence="1">Uncharacterized protein</fullName>
    </submittedName>
</protein>